<dbReference type="Pfam" id="PF04064">
    <property type="entry name" value="DUF384"/>
    <property type="match status" value="1"/>
</dbReference>
<evidence type="ECO:0000313" key="8">
    <source>
        <dbReference type="Proteomes" id="UP000011713"/>
    </source>
</evidence>
<dbReference type="HOGENOM" id="CLU_037769_2_1_1"/>
<dbReference type="eggNOG" id="KOG2973">
    <property type="taxonomic scope" value="Eukaryota"/>
</dbReference>
<dbReference type="InterPro" id="IPR007206">
    <property type="entry name" value="Protein_HGH1_C"/>
</dbReference>
<evidence type="ECO:0000256" key="3">
    <source>
        <dbReference type="PROSITE-ProRule" id="PRU00259"/>
    </source>
</evidence>
<dbReference type="InParanoid" id="M4BP10"/>
<comment type="similarity">
    <text evidence="1">Belongs to the HGH1 family.</text>
</comment>
<dbReference type="InterPro" id="IPR000225">
    <property type="entry name" value="Armadillo"/>
</dbReference>
<dbReference type="Gene3D" id="1.25.10.10">
    <property type="entry name" value="Leucine-rich Repeat Variant"/>
    <property type="match status" value="1"/>
</dbReference>
<evidence type="ECO:0000259" key="5">
    <source>
        <dbReference type="Pfam" id="PF04063"/>
    </source>
</evidence>
<proteinExistence type="inferred from homology"/>
<feature type="repeat" description="ARM" evidence="3">
    <location>
        <begin position="28"/>
        <end position="67"/>
    </location>
</feature>
<feature type="region of interest" description="Disordered" evidence="4">
    <location>
        <begin position="387"/>
        <end position="409"/>
    </location>
</feature>
<feature type="region of interest" description="Disordered" evidence="4">
    <location>
        <begin position="460"/>
        <end position="479"/>
    </location>
</feature>
<feature type="region of interest" description="Disordered" evidence="4">
    <location>
        <begin position="431"/>
        <end position="450"/>
    </location>
</feature>
<reference evidence="7" key="2">
    <citation type="submission" date="2015-06" db="UniProtKB">
        <authorList>
            <consortium name="EnsemblProtists"/>
        </authorList>
    </citation>
    <scope>IDENTIFICATION</scope>
    <source>
        <strain evidence="7">Emoy2</strain>
    </source>
</reference>
<dbReference type="PANTHER" id="PTHR13387">
    <property type="entry name" value="PROTEIN HGH1 HOMOLOG"/>
    <property type="match status" value="1"/>
</dbReference>
<dbReference type="InterPro" id="IPR016024">
    <property type="entry name" value="ARM-type_fold"/>
</dbReference>
<dbReference type="Pfam" id="PF04063">
    <property type="entry name" value="DUF383"/>
    <property type="match status" value="1"/>
</dbReference>
<reference evidence="8" key="1">
    <citation type="journal article" date="2010" name="Science">
        <title>Signatures of adaptation to obligate biotrophy in the Hyaloperonospora arabidopsidis genome.</title>
        <authorList>
            <person name="Baxter L."/>
            <person name="Tripathy S."/>
            <person name="Ishaque N."/>
            <person name="Boot N."/>
            <person name="Cabral A."/>
            <person name="Kemen E."/>
            <person name="Thines M."/>
            <person name="Ah-Fong A."/>
            <person name="Anderson R."/>
            <person name="Badejoko W."/>
            <person name="Bittner-Eddy P."/>
            <person name="Boore J.L."/>
            <person name="Chibucos M.C."/>
            <person name="Coates M."/>
            <person name="Dehal P."/>
            <person name="Delehaunty K."/>
            <person name="Dong S."/>
            <person name="Downton P."/>
            <person name="Dumas B."/>
            <person name="Fabro G."/>
            <person name="Fronick C."/>
            <person name="Fuerstenberg S.I."/>
            <person name="Fulton L."/>
            <person name="Gaulin E."/>
            <person name="Govers F."/>
            <person name="Hughes L."/>
            <person name="Humphray S."/>
            <person name="Jiang R.H."/>
            <person name="Judelson H."/>
            <person name="Kamoun S."/>
            <person name="Kyung K."/>
            <person name="Meijer H."/>
            <person name="Minx P."/>
            <person name="Morris P."/>
            <person name="Nelson J."/>
            <person name="Phuntumart V."/>
            <person name="Qutob D."/>
            <person name="Rehmany A."/>
            <person name="Rougon-Cardoso A."/>
            <person name="Ryden P."/>
            <person name="Torto-Alalibo T."/>
            <person name="Studholme D."/>
            <person name="Wang Y."/>
            <person name="Win J."/>
            <person name="Wood J."/>
            <person name="Clifton S.W."/>
            <person name="Rogers J."/>
            <person name="Van den Ackerveken G."/>
            <person name="Jones J.D."/>
            <person name="McDowell J.M."/>
            <person name="Beynon J."/>
            <person name="Tyler B.M."/>
        </authorList>
    </citation>
    <scope>NUCLEOTIDE SEQUENCE [LARGE SCALE GENOMIC DNA]</scope>
    <source>
        <strain evidence="8">Emoy2</strain>
    </source>
</reference>
<keyword evidence="8" id="KW-1185">Reference proteome</keyword>
<feature type="domain" description="Protein HGH1 N-terminal" evidence="5">
    <location>
        <begin position="123"/>
        <end position="311"/>
    </location>
</feature>
<dbReference type="EnsemblProtists" id="HpaT808148">
    <property type="protein sequence ID" value="HpaP808148"/>
    <property type="gene ID" value="HpaG808148"/>
</dbReference>
<dbReference type="VEuPathDB" id="FungiDB:HpaG808148"/>
<evidence type="ECO:0000259" key="6">
    <source>
        <dbReference type="Pfam" id="PF04064"/>
    </source>
</evidence>
<protein>
    <recommendedName>
        <fullName evidence="2">Protein HGH1 homolog</fullName>
    </recommendedName>
</protein>
<sequence>MGQFFGQTHFSVDRSVNMTAPTTAEQVKSVEELVSFLSHSRPEVRKSASSLLVNLTASDQGIHQLLQLKKPDVVQALCRIVSDMRPIAEDAIRALINLTAANPVACERSLEFDLLNRVMAQVGDDEWRFIDYSMMLLANVSTTPEGAKALLGYDEKLTQAALVVREKKIRTLTNSFLDGQPEPDGIDSCGEPKWDDEYQYVANILANISQLEQGRDFLLKIRQSTSLAGALLLQLKSPNVVRRQGVTAALKNLCFDSDNHFYLYDQLDIPTHMMVLLAGPEELDEDDKMGMNPVVYSQGAKKKREHDRLVRLAAVDCLLLLCTTQNGRKVLRRKKVYPIIRNAHLVEPDDEIGDQIYKLVDFLIRDEDGEEPDWNEVRTKSFAADQETKMADDGETVLPPAPAAVDKAPEPKELVARSKVERKQGAVEKKVVTASSTLPTSGEDEEVSEDIADQLTSEILALDVSSDEEDKDMDALGMD</sequence>
<dbReference type="Proteomes" id="UP000011713">
    <property type="component" value="Unassembled WGS sequence"/>
</dbReference>
<dbReference type="InterPro" id="IPR007205">
    <property type="entry name" value="Protein_HGH1_N"/>
</dbReference>
<dbReference type="PROSITE" id="PS50176">
    <property type="entry name" value="ARM_REPEAT"/>
    <property type="match status" value="1"/>
</dbReference>
<dbReference type="InterPro" id="IPR011989">
    <property type="entry name" value="ARM-like"/>
</dbReference>
<accession>M4BP10</accession>
<dbReference type="AlphaFoldDB" id="M4BP10"/>
<evidence type="ECO:0000256" key="1">
    <source>
        <dbReference type="ARBA" id="ARBA00006712"/>
    </source>
</evidence>
<dbReference type="EMBL" id="JH598476">
    <property type="status" value="NOT_ANNOTATED_CDS"/>
    <property type="molecule type" value="Genomic_DNA"/>
</dbReference>
<organism evidence="7 8">
    <name type="scientific">Hyaloperonospora arabidopsidis (strain Emoy2)</name>
    <name type="common">Downy mildew agent</name>
    <name type="synonym">Peronospora arabidopsidis</name>
    <dbReference type="NCBI Taxonomy" id="559515"/>
    <lineage>
        <taxon>Eukaryota</taxon>
        <taxon>Sar</taxon>
        <taxon>Stramenopiles</taxon>
        <taxon>Oomycota</taxon>
        <taxon>Peronosporomycetes</taxon>
        <taxon>Peronosporales</taxon>
        <taxon>Peronosporaceae</taxon>
        <taxon>Hyaloperonospora</taxon>
    </lineage>
</organism>
<evidence type="ECO:0000256" key="4">
    <source>
        <dbReference type="SAM" id="MobiDB-lite"/>
    </source>
</evidence>
<evidence type="ECO:0000256" key="2">
    <source>
        <dbReference type="ARBA" id="ARBA00014076"/>
    </source>
</evidence>
<feature type="domain" description="Protein HGH1 C-terminal" evidence="6">
    <location>
        <begin position="317"/>
        <end position="371"/>
    </location>
</feature>
<name>M4BP10_HYAAE</name>
<dbReference type="OMA" id="MCILLTN"/>
<dbReference type="InterPro" id="IPR039717">
    <property type="entry name" value="Hgh1"/>
</dbReference>
<dbReference type="PANTHER" id="PTHR13387:SF9">
    <property type="entry name" value="PROTEIN HGH1 HOMOLOG"/>
    <property type="match status" value="1"/>
</dbReference>
<dbReference type="SUPFAM" id="SSF48371">
    <property type="entry name" value="ARM repeat"/>
    <property type="match status" value="1"/>
</dbReference>
<dbReference type="STRING" id="559515.M4BP10"/>
<evidence type="ECO:0000313" key="7">
    <source>
        <dbReference type="EnsemblProtists" id="HpaP808148"/>
    </source>
</evidence>